<dbReference type="PANTHER" id="PTHR30627:SF2">
    <property type="entry name" value="PEPTIDOGLYCAN D,D-TRANSPEPTIDASE MRDA"/>
    <property type="match status" value="1"/>
</dbReference>
<dbReference type="NCBIfam" id="TIGR03423">
    <property type="entry name" value="pbp2_mrdA"/>
    <property type="match status" value="1"/>
</dbReference>
<keyword evidence="4" id="KW-0997">Cell inner membrane</keyword>
<name>A0AA96GGB6_9BACT</name>
<dbReference type="RefSeq" id="WP_312743171.1">
    <property type="nucleotide sequence ID" value="NZ_CP116968.1"/>
</dbReference>
<evidence type="ECO:0000256" key="3">
    <source>
        <dbReference type="ARBA" id="ARBA00022475"/>
    </source>
</evidence>
<dbReference type="Pfam" id="PF00905">
    <property type="entry name" value="Transpeptidase"/>
    <property type="match status" value="1"/>
</dbReference>
<evidence type="ECO:0000256" key="7">
    <source>
        <dbReference type="ARBA" id="ARBA00022692"/>
    </source>
</evidence>
<keyword evidence="3" id="KW-1003">Cell membrane</keyword>
<dbReference type="GO" id="GO:0071555">
    <property type="term" value="P:cell wall organization"/>
    <property type="evidence" value="ECO:0007669"/>
    <property type="project" value="UniProtKB-KW"/>
</dbReference>
<keyword evidence="10" id="KW-0573">Peptidoglycan synthesis</keyword>
<dbReference type="InterPro" id="IPR017790">
    <property type="entry name" value="Penicillin-binding_protein_2"/>
</dbReference>
<gene>
    <name evidence="17" type="primary">mrdA</name>
    <name evidence="17" type="ORF">PQG83_16130</name>
</gene>
<dbReference type="SUPFAM" id="SSF56601">
    <property type="entry name" value="beta-lactamase/transpeptidase-like"/>
    <property type="match status" value="1"/>
</dbReference>
<evidence type="ECO:0000259" key="16">
    <source>
        <dbReference type="Pfam" id="PF03717"/>
    </source>
</evidence>
<keyword evidence="6" id="KW-0645">Protease</keyword>
<keyword evidence="7 14" id="KW-0812">Transmembrane</keyword>
<dbReference type="InterPro" id="IPR012338">
    <property type="entry name" value="Beta-lactam/transpept-like"/>
</dbReference>
<dbReference type="InterPro" id="IPR001460">
    <property type="entry name" value="PCN-bd_Tpept"/>
</dbReference>
<evidence type="ECO:0000256" key="8">
    <source>
        <dbReference type="ARBA" id="ARBA00022801"/>
    </source>
</evidence>
<proteinExistence type="predicted"/>
<evidence type="ECO:0000256" key="9">
    <source>
        <dbReference type="ARBA" id="ARBA00022960"/>
    </source>
</evidence>
<dbReference type="GO" id="GO:0008360">
    <property type="term" value="P:regulation of cell shape"/>
    <property type="evidence" value="ECO:0007669"/>
    <property type="project" value="UniProtKB-KW"/>
</dbReference>
<dbReference type="GO" id="GO:0009002">
    <property type="term" value="F:serine-type D-Ala-D-Ala carboxypeptidase activity"/>
    <property type="evidence" value="ECO:0007669"/>
    <property type="project" value="UniProtKB-EC"/>
</dbReference>
<evidence type="ECO:0000256" key="12">
    <source>
        <dbReference type="ARBA" id="ARBA00023136"/>
    </source>
</evidence>
<evidence type="ECO:0000256" key="1">
    <source>
        <dbReference type="ARBA" id="ARBA00004167"/>
    </source>
</evidence>
<sequence>MLDSSRQANELADIQNRLIFVKIGFLMLLVLLGLRLWQLQVRDGLHYQELARDNRTRSIVLEPARGLLYDRNGELLANNIPSFQLYVSLEDIQDREALLAQLPHYVDIDQQEISNKLSIRSRRGRVKIKADITLKEAALIESHRLEIPGVVIQPEYQRHYPLNTYASHVLGYVGEISESQLKDPEFSHLQGGRIIGQNGVERTFDEYLLGETGEEVIEVDALGYPKRSLSVRRPLAGDDLYLTLDIRLQRLAEDLLGEEAGAIVALDPWNGDVLALASKPGFNPNDVSGGISAKDWQRFLKDTRHPLTNRAIQGQYPPGSVFKIIMAAALLETQTLSAQEMIPCHGTFPFGRRAFRDWKAGGHGQVDLTKAIAESCDVYFYKAGHQLGIDPIATYARQFGLGEKTGIALPSERSGLVPSSEWKKRVKREPWYPGETISISIGQGFLTVTPIQMAKVAAIVATNGRVVQPRLLKASRIRRTGTLKEKPEPPIRQLAIPLQTFAHIKEGLAAVVTKGTARLAQSEFVSIAGKTGTAQVVALKPDGDKDKNKEPQKEFRDHAWFVAFAPVEHPKIAVAVLVEHMGHGGSASAPLAKTLIEAYMGFETTQEPSL</sequence>
<feature type="domain" description="Penicillin-binding protein dimerisation" evidence="16">
    <location>
        <begin position="62"/>
        <end position="227"/>
    </location>
</feature>
<organism evidence="17 18">
    <name type="scientific">Candidatus Nitrospira neomarina</name>
    <dbReference type="NCBI Taxonomy" id="3020899"/>
    <lineage>
        <taxon>Bacteria</taxon>
        <taxon>Pseudomonadati</taxon>
        <taxon>Nitrospirota</taxon>
        <taxon>Nitrospiria</taxon>
        <taxon>Nitrospirales</taxon>
        <taxon>Nitrospiraceae</taxon>
        <taxon>Nitrospira</taxon>
    </lineage>
</organism>
<evidence type="ECO:0000256" key="13">
    <source>
        <dbReference type="ARBA" id="ARBA00023316"/>
    </source>
</evidence>
<evidence type="ECO:0000256" key="4">
    <source>
        <dbReference type="ARBA" id="ARBA00022519"/>
    </source>
</evidence>
<feature type="transmembrane region" description="Helical" evidence="14">
    <location>
        <begin position="20"/>
        <end position="37"/>
    </location>
</feature>
<dbReference type="PANTHER" id="PTHR30627">
    <property type="entry name" value="PEPTIDOGLYCAN D,D-TRANSPEPTIDASE"/>
    <property type="match status" value="1"/>
</dbReference>
<dbReference type="GO" id="GO:0071972">
    <property type="term" value="F:peptidoglycan L,D-transpeptidase activity"/>
    <property type="evidence" value="ECO:0007669"/>
    <property type="project" value="TreeGrafter"/>
</dbReference>
<dbReference type="EC" id="3.4.16.4" evidence="17"/>
<dbReference type="GO" id="GO:0009252">
    <property type="term" value="P:peptidoglycan biosynthetic process"/>
    <property type="evidence" value="ECO:0007669"/>
    <property type="project" value="UniProtKB-KW"/>
</dbReference>
<keyword evidence="5 17" id="KW-0121">Carboxypeptidase</keyword>
<dbReference type="Gene3D" id="3.90.1310.10">
    <property type="entry name" value="Penicillin-binding protein 2a (Domain 2)"/>
    <property type="match status" value="1"/>
</dbReference>
<dbReference type="FunFam" id="3.40.710.10:FF:000024">
    <property type="entry name" value="Penicillin-binding protein 2"/>
    <property type="match status" value="1"/>
</dbReference>
<protein>
    <submittedName>
        <fullName evidence="17">Penicillin-binding protein 2</fullName>
        <ecNumber evidence="17">3.4.16.4</ecNumber>
    </submittedName>
</protein>
<evidence type="ECO:0000256" key="2">
    <source>
        <dbReference type="ARBA" id="ARBA00004236"/>
    </source>
</evidence>
<dbReference type="Gene3D" id="3.40.710.10">
    <property type="entry name" value="DD-peptidase/beta-lactamase superfamily"/>
    <property type="match status" value="1"/>
</dbReference>
<dbReference type="GO" id="GO:0006508">
    <property type="term" value="P:proteolysis"/>
    <property type="evidence" value="ECO:0007669"/>
    <property type="project" value="UniProtKB-KW"/>
</dbReference>
<dbReference type="Proteomes" id="UP001302494">
    <property type="component" value="Chromosome"/>
</dbReference>
<dbReference type="GO" id="GO:0005886">
    <property type="term" value="C:plasma membrane"/>
    <property type="evidence" value="ECO:0007669"/>
    <property type="project" value="UniProtKB-SubCell"/>
</dbReference>
<reference evidence="17 18" key="1">
    <citation type="submission" date="2023-01" db="EMBL/GenBank/DDBJ databases">
        <title>Cultivation and genomic characterization of new, ubiquitous marine nitrite-oxidizing bacteria from the Nitrospirales.</title>
        <authorList>
            <person name="Mueller A.J."/>
            <person name="Daebeler A."/>
            <person name="Herbold C.W."/>
            <person name="Kirkegaard R.H."/>
            <person name="Daims H."/>
        </authorList>
    </citation>
    <scope>NUCLEOTIDE SEQUENCE [LARGE SCALE GENOMIC DNA]</scope>
    <source>
        <strain evidence="17 18">DK</strain>
    </source>
</reference>
<dbReference type="Pfam" id="PF03717">
    <property type="entry name" value="PBP_dimer"/>
    <property type="match status" value="1"/>
</dbReference>
<accession>A0AA96GGB6</accession>
<evidence type="ECO:0000256" key="10">
    <source>
        <dbReference type="ARBA" id="ARBA00022984"/>
    </source>
</evidence>
<dbReference type="AlphaFoldDB" id="A0AA96GGB6"/>
<dbReference type="KEGG" id="nneo:PQG83_16130"/>
<keyword evidence="13" id="KW-0961">Cell wall biogenesis/degradation</keyword>
<dbReference type="InterPro" id="IPR036138">
    <property type="entry name" value="PBP_dimer_sf"/>
</dbReference>
<keyword evidence="11 14" id="KW-1133">Transmembrane helix</keyword>
<evidence type="ECO:0000313" key="18">
    <source>
        <dbReference type="Proteomes" id="UP001302494"/>
    </source>
</evidence>
<evidence type="ECO:0000256" key="14">
    <source>
        <dbReference type="SAM" id="Phobius"/>
    </source>
</evidence>
<keyword evidence="18" id="KW-1185">Reference proteome</keyword>
<dbReference type="EMBL" id="CP116968">
    <property type="protein sequence ID" value="WNM61266.1"/>
    <property type="molecule type" value="Genomic_DNA"/>
</dbReference>
<dbReference type="InterPro" id="IPR050515">
    <property type="entry name" value="Beta-lactam/transpept"/>
</dbReference>
<keyword evidence="12 14" id="KW-0472">Membrane</keyword>
<evidence type="ECO:0000313" key="17">
    <source>
        <dbReference type="EMBL" id="WNM61266.1"/>
    </source>
</evidence>
<evidence type="ECO:0000256" key="5">
    <source>
        <dbReference type="ARBA" id="ARBA00022645"/>
    </source>
</evidence>
<comment type="subcellular location">
    <subcellularLocation>
        <location evidence="2">Cell membrane</location>
    </subcellularLocation>
    <subcellularLocation>
        <location evidence="1">Membrane</location>
        <topology evidence="1">Single-pass membrane protein</topology>
    </subcellularLocation>
</comment>
<keyword evidence="8 17" id="KW-0378">Hydrolase</keyword>
<evidence type="ECO:0000256" key="6">
    <source>
        <dbReference type="ARBA" id="ARBA00022670"/>
    </source>
</evidence>
<dbReference type="InterPro" id="IPR005311">
    <property type="entry name" value="PBP_dimer"/>
</dbReference>
<dbReference type="GO" id="GO:0008658">
    <property type="term" value="F:penicillin binding"/>
    <property type="evidence" value="ECO:0007669"/>
    <property type="project" value="InterPro"/>
</dbReference>
<dbReference type="SUPFAM" id="SSF56519">
    <property type="entry name" value="Penicillin binding protein dimerisation domain"/>
    <property type="match status" value="1"/>
</dbReference>
<feature type="domain" description="Penicillin-binding protein transpeptidase" evidence="15">
    <location>
        <begin position="261"/>
        <end position="597"/>
    </location>
</feature>
<evidence type="ECO:0000259" key="15">
    <source>
        <dbReference type="Pfam" id="PF00905"/>
    </source>
</evidence>
<keyword evidence="9" id="KW-0133">Cell shape</keyword>
<evidence type="ECO:0000256" key="11">
    <source>
        <dbReference type="ARBA" id="ARBA00022989"/>
    </source>
</evidence>